<dbReference type="SUPFAM" id="SSF52047">
    <property type="entry name" value="RNI-like"/>
    <property type="match status" value="1"/>
</dbReference>
<dbReference type="Proteomes" id="UP000663828">
    <property type="component" value="Unassembled WGS sequence"/>
</dbReference>
<name>A0A815T8N0_ADIRI</name>
<evidence type="ECO:0000313" key="1">
    <source>
        <dbReference type="EMBL" id="CAF1500425.1"/>
    </source>
</evidence>
<evidence type="ECO:0000313" key="2">
    <source>
        <dbReference type="Proteomes" id="UP000663828"/>
    </source>
</evidence>
<reference evidence="1" key="1">
    <citation type="submission" date="2021-02" db="EMBL/GenBank/DDBJ databases">
        <authorList>
            <person name="Nowell W R."/>
        </authorList>
    </citation>
    <scope>NUCLEOTIDE SEQUENCE</scope>
</reference>
<organism evidence="1 2">
    <name type="scientific">Adineta ricciae</name>
    <name type="common">Rotifer</name>
    <dbReference type="NCBI Taxonomy" id="249248"/>
    <lineage>
        <taxon>Eukaryota</taxon>
        <taxon>Metazoa</taxon>
        <taxon>Spiralia</taxon>
        <taxon>Gnathifera</taxon>
        <taxon>Rotifera</taxon>
        <taxon>Eurotatoria</taxon>
        <taxon>Bdelloidea</taxon>
        <taxon>Adinetida</taxon>
        <taxon>Adinetidae</taxon>
        <taxon>Adineta</taxon>
    </lineage>
</organism>
<accession>A0A815T8N0</accession>
<comment type="caution">
    <text evidence="1">The sequence shown here is derived from an EMBL/GenBank/DDBJ whole genome shotgun (WGS) entry which is preliminary data.</text>
</comment>
<keyword evidence="2" id="KW-1185">Reference proteome</keyword>
<protein>
    <submittedName>
        <fullName evidence="1">Uncharacterized protein</fullName>
    </submittedName>
</protein>
<dbReference type="EMBL" id="CAJNOR010004413">
    <property type="protein sequence ID" value="CAF1500425.1"/>
    <property type="molecule type" value="Genomic_DNA"/>
</dbReference>
<proteinExistence type="predicted"/>
<gene>
    <name evidence="1" type="ORF">XAT740_LOCUS39622</name>
</gene>
<dbReference type="AlphaFoldDB" id="A0A815T8N0"/>
<sequence>MAKSRFEEYHHVTLPNKHRINYPQLLNPFTVDIVFSPLRSIKEFVQLETLVFDNMNAKYFDSILRHLASFFKLQSLTINPVVHIQDSSLFVSSIISFTETKIFSIEYFTIKTRFHCPPSNNLLSYLPRLRYLSIDCLDGTDFTETEFYPIQWKTLKHVSLELEAVLFSRFEPMIKNFFYYIETLRFTSKYETTYLDSEVWKELIPNLLKSKCHVNYYPNVTQLTITHDSDMSSRAISTLLNRIIPLEKLTELVFTDFIHFPFEELIQLLYRTVNLYTLKYEFLCLKEANLESIQRSDILQQASKKNQIRFRSTKKLKSRNETCSFELVCLRS</sequence>